<evidence type="ECO:0000256" key="1">
    <source>
        <dbReference type="ARBA" id="ARBA00004651"/>
    </source>
</evidence>
<proteinExistence type="predicted"/>
<dbReference type="PANTHER" id="PTHR43549:SF3">
    <property type="entry name" value="MULTIDRUG RESISTANCE PROTEIN YPNP-RELATED"/>
    <property type="match status" value="1"/>
</dbReference>
<dbReference type="InterPro" id="IPR052031">
    <property type="entry name" value="Membrane_Transporter-Flippase"/>
</dbReference>
<feature type="transmembrane region" description="Helical" evidence="7">
    <location>
        <begin position="109"/>
        <end position="130"/>
    </location>
</feature>
<evidence type="ECO:0000313" key="8">
    <source>
        <dbReference type="EMBL" id="MDM8200902.1"/>
    </source>
</evidence>
<evidence type="ECO:0000256" key="5">
    <source>
        <dbReference type="ARBA" id="ARBA00022989"/>
    </source>
</evidence>
<organism evidence="8 9">
    <name type="scientific">Allofournierella massiliensis</name>
    <dbReference type="NCBI Taxonomy" id="1650663"/>
    <lineage>
        <taxon>Bacteria</taxon>
        <taxon>Bacillati</taxon>
        <taxon>Bacillota</taxon>
        <taxon>Clostridia</taxon>
        <taxon>Eubacteriales</taxon>
        <taxon>Oscillospiraceae</taxon>
        <taxon>Allofournierella</taxon>
    </lineage>
</organism>
<evidence type="ECO:0000256" key="3">
    <source>
        <dbReference type="ARBA" id="ARBA00022475"/>
    </source>
</evidence>
<evidence type="ECO:0000256" key="4">
    <source>
        <dbReference type="ARBA" id="ARBA00022692"/>
    </source>
</evidence>
<dbReference type="EMBL" id="JAUDCL010000008">
    <property type="protein sequence ID" value="MDM8200902.1"/>
    <property type="molecule type" value="Genomic_DNA"/>
</dbReference>
<evidence type="ECO:0000256" key="2">
    <source>
        <dbReference type="ARBA" id="ARBA00022448"/>
    </source>
</evidence>
<feature type="transmembrane region" description="Helical" evidence="7">
    <location>
        <begin position="142"/>
        <end position="164"/>
    </location>
</feature>
<comment type="caution">
    <text evidence="8">The sequence shown here is derived from an EMBL/GenBank/DDBJ whole genome shotgun (WGS) entry which is preliminary data.</text>
</comment>
<sequence length="173" mass="18282">MAEKVCMFLMLVASAYMQSISAFVAQNNGAGLPERSRQALFYGIRTAFAAGAVMGALALFGGAQLAGLFTADAAVIAGAHAYLKAYAIDCLLTAVLFCFVGYFNGCGRTVFVMVQGVAGAFCVRIPVVYLMSHIPGVGLFQIGLGTPISSAVQILLCIAAYRWYQNRAKRSAQ</sequence>
<keyword evidence="2" id="KW-0813">Transport</keyword>
<comment type="subcellular location">
    <subcellularLocation>
        <location evidence="1">Cell membrane</location>
        <topology evidence="1">Multi-pass membrane protein</topology>
    </subcellularLocation>
</comment>
<dbReference type="Pfam" id="PF01554">
    <property type="entry name" value="MatE"/>
    <property type="match status" value="1"/>
</dbReference>
<reference evidence="8 9" key="1">
    <citation type="submission" date="2023-06" db="EMBL/GenBank/DDBJ databases">
        <title>Identification and characterization of horizontal gene transfer across gut microbiota members of farm animals based on homology search.</title>
        <authorList>
            <person name="Schwarzerova J."/>
            <person name="Nykrynova M."/>
            <person name="Jureckova K."/>
            <person name="Cejkova D."/>
            <person name="Rychlik I."/>
        </authorList>
    </citation>
    <scope>NUCLEOTIDE SEQUENCE [LARGE SCALE GENOMIC DNA]</scope>
    <source>
        <strain evidence="8 9">ET340</strain>
    </source>
</reference>
<name>A0ABT7UPT7_9FIRM</name>
<keyword evidence="4 7" id="KW-0812">Transmembrane</keyword>
<evidence type="ECO:0000256" key="7">
    <source>
        <dbReference type="SAM" id="Phobius"/>
    </source>
</evidence>
<protein>
    <submittedName>
        <fullName evidence="8">MATE family efflux transporter</fullName>
    </submittedName>
</protein>
<feature type="transmembrane region" description="Helical" evidence="7">
    <location>
        <begin position="46"/>
        <end position="69"/>
    </location>
</feature>
<feature type="transmembrane region" description="Helical" evidence="7">
    <location>
        <begin position="81"/>
        <end position="103"/>
    </location>
</feature>
<evidence type="ECO:0000256" key="6">
    <source>
        <dbReference type="ARBA" id="ARBA00023136"/>
    </source>
</evidence>
<keyword evidence="9" id="KW-1185">Reference proteome</keyword>
<keyword evidence="3" id="KW-1003">Cell membrane</keyword>
<keyword evidence="6 7" id="KW-0472">Membrane</keyword>
<evidence type="ECO:0000313" key="9">
    <source>
        <dbReference type="Proteomes" id="UP001529380"/>
    </source>
</evidence>
<keyword evidence="5 7" id="KW-1133">Transmembrane helix</keyword>
<reference evidence="8 9" key="3">
    <citation type="submission" date="2023-06" db="EMBL/GenBank/DDBJ databases">
        <authorList>
            <person name="Zeman M."/>
            <person name="Kubasova T."/>
            <person name="Jahodarova E."/>
            <person name="Nykrynova M."/>
            <person name="Rychlik I."/>
        </authorList>
    </citation>
    <scope>NUCLEOTIDE SEQUENCE [LARGE SCALE GENOMIC DNA]</scope>
    <source>
        <strain evidence="8 9">ET340</strain>
    </source>
</reference>
<gene>
    <name evidence="8" type="ORF">QUW08_06295</name>
</gene>
<reference evidence="9" key="2">
    <citation type="submission" date="2023-06" db="EMBL/GenBank/DDBJ databases">
        <title>Identification and characterization of horizontal gene transfer across gut microbiota members of farm animals based on homology search.</title>
        <authorList>
            <person name="Zeman M."/>
            <person name="Kubasova T."/>
            <person name="Jahodarova E."/>
            <person name="Nykrynova M."/>
            <person name="Rychlik I."/>
        </authorList>
    </citation>
    <scope>NUCLEOTIDE SEQUENCE [LARGE SCALE GENOMIC DNA]</scope>
    <source>
        <strain evidence="9">ET340</strain>
    </source>
</reference>
<dbReference type="PANTHER" id="PTHR43549">
    <property type="entry name" value="MULTIDRUG RESISTANCE PROTEIN YPNP-RELATED"/>
    <property type="match status" value="1"/>
</dbReference>
<dbReference type="Proteomes" id="UP001529380">
    <property type="component" value="Unassembled WGS sequence"/>
</dbReference>
<dbReference type="InterPro" id="IPR002528">
    <property type="entry name" value="MATE_fam"/>
</dbReference>
<accession>A0ABT7UPT7</accession>